<accession>A0A2S9ISW2</accession>
<reference evidence="2 3" key="1">
    <citation type="submission" date="2018-02" db="EMBL/GenBank/DDBJ databases">
        <title>The draft genome of Phyllobacterium sp. 1N-3.</title>
        <authorList>
            <person name="Liu L."/>
            <person name="Li L."/>
            <person name="Zhang X."/>
            <person name="Wang T."/>
            <person name="Liang L."/>
        </authorList>
    </citation>
    <scope>NUCLEOTIDE SEQUENCE [LARGE SCALE GENOMIC DNA]</scope>
    <source>
        <strain evidence="2 3">1N-3</strain>
    </source>
</reference>
<dbReference type="EMBL" id="PVBR01000006">
    <property type="protein sequence ID" value="PRD43627.1"/>
    <property type="molecule type" value="Genomic_DNA"/>
</dbReference>
<sequence length="78" mass="8626">MNTQNGLSETIVAPDQYFSPGANQPSAEMSDLRTYSDEFMISGLSFDDDEVTINWDDGHVSRFTTFPLPAMSAESPMN</sequence>
<dbReference type="Proteomes" id="UP000239434">
    <property type="component" value="Unassembled WGS sequence"/>
</dbReference>
<gene>
    <name evidence="2" type="ORF">C5748_10255</name>
</gene>
<comment type="caution">
    <text evidence="2">The sequence shown here is derived from an EMBL/GenBank/DDBJ whole genome shotgun (WGS) entry which is preliminary data.</text>
</comment>
<dbReference type="AlphaFoldDB" id="A0A2S9ISW2"/>
<evidence type="ECO:0000313" key="2">
    <source>
        <dbReference type="EMBL" id="PRD43627.1"/>
    </source>
</evidence>
<dbReference type="RefSeq" id="WP_105741840.1">
    <property type="nucleotide sequence ID" value="NZ_PVBR01000006.1"/>
</dbReference>
<keyword evidence="3" id="KW-1185">Reference proteome</keyword>
<name>A0A2S9ISW2_9HYPH</name>
<evidence type="ECO:0000313" key="3">
    <source>
        <dbReference type="Proteomes" id="UP000239434"/>
    </source>
</evidence>
<protein>
    <submittedName>
        <fullName evidence="2">Uncharacterized protein</fullName>
    </submittedName>
</protein>
<proteinExistence type="predicted"/>
<organism evidence="2 3">
    <name type="scientific">Phyllobacterium phragmitis</name>
    <dbReference type="NCBI Taxonomy" id="2670329"/>
    <lineage>
        <taxon>Bacteria</taxon>
        <taxon>Pseudomonadati</taxon>
        <taxon>Pseudomonadota</taxon>
        <taxon>Alphaproteobacteria</taxon>
        <taxon>Hyphomicrobiales</taxon>
        <taxon>Phyllobacteriaceae</taxon>
        <taxon>Phyllobacterium</taxon>
    </lineage>
</organism>
<feature type="region of interest" description="Disordered" evidence="1">
    <location>
        <begin position="1"/>
        <end position="28"/>
    </location>
</feature>
<evidence type="ECO:0000256" key="1">
    <source>
        <dbReference type="SAM" id="MobiDB-lite"/>
    </source>
</evidence>